<feature type="domain" description="Peptidase M56" evidence="3">
    <location>
        <begin position="22"/>
        <end position="281"/>
    </location>
</feature>
<dbReference type="PANTHER" id="PTHR34978">
    <property type="entry name" value="POSSIBLE SENSOR-TRANSDUCER PROTEIN BLAR"/>
    <property type="match status" value="1"/>
</dbReference>
<name>A0ABT1XPR2_9SPHN</name>
<keyword evidence="2" id="KW-1133">Transmembrane helix</keyword>
<keyword evidence="2" id="KW-0812">Transmembrane</keyword>
<keyword evidence="2" id="KW-0472">Membrane</keyword>
<sequence length="523" mass="57089">MSAVWGEGAEQFVLETLGWTGLLIALVLLLRRPVSRWLGPQAAYALWLLPTLRLVMPPLTLPGWMAPVEPVAPTVTSTYYILTGEASAPAVAAPPLAEPTDWLAIAMLVWALGTAAFLVRRFQQYFAMRRELLAEARPVGEAGKVRLVETPATNAPIAFGVRDKVIALPIGFMALTERGARDLALEHELAHHRGHDLLANFMVQPLFAMHWFNPLGWVGWKALRRDQEAACDARVIARYGTEHRGAYASVIAGFATGPHVALAASMACPVLGDKSIIHRLRSLTMSDISPRRRNAGRALMAAGLLALPLTASISYANAPGAPVAPVAPIAPVAGIAPPAPPAPPLPFLFQSAPDDVEVEVETTEDGKREVHVIRKVERTGEEGEEQEIHRERRVVFLGEGEKLSQEERDKILAEVRSELDRADAEIEGARREMRTAIIEMENARHGMTKVSIQCRGGDKGAEWRASDSETVTRLCTSEVMASAIDGLKQARAEIAKSTEMDSQIRAEILKALDEKIANWKSRD</sequence>
<evidence type="ECO:0000256" key="2">
    <source>
        <dbReference type="SAM" id="Phobius"/>
    </source>
</evidence>
<dbReference type="CDD" id="cd07341">
    <property type="entry name" value="M56_BlaR1_MecR1_like"/>
    <property type="match status" value="1"/>
</dbReference>
<keyword evidence="1" id="KW-0175">Coiled coil</keyword>
<feature type="transmembrane region" description="Helical" evidence="2">
    <location>
        <begin position="42"/>
        <end position="61"/>
    </location>
</feature>
<evidence type="ECO:0000256" key="1">
    <source>
        <dbReference type="SAM" id="Coils"/>
    </source>
</evidence>
<dbReference type="EMBL" id="JANKHH010000004">
    <property type="protein sequence ID" value="MCR2833636.1"/>
    <property type="molecule type" value="Genomic_DNA"/>
</dbReference>
<evidence type="ECO:0000259" key="3">
    <source>
        <dbReference type="Pfam" id="PF05569"/>
    </source>
</evidence>
<reference evidence="4 5" key="1">
    <citation type="submission" date="2022-08" db="EMBL/GenBank/DDBJ databases">
        <title>Polyphasic taxonomy analysis of Qipengyuania sp.RS5-5.</title>
        <authorList>
            <person name="Xamxidin M."/>
            <person name="Wu M."/>
        </authorList>
    </citation>
    <scope>NUCLEOTIDE SEQUENCE [LARGE SCALE GENOMIC DNA]</scope>
    <source>
        <strain evidence="4 5">RS5-5</strain>
    </source>
</reference>
<keyword evidence="5" id="KW-1185">Reference proteome</keyword>
<accession>A0ABT1XPR2</accession>
<dbReference type="RefSeq" id="WP_257595416.1">
    <property type="nucleotide sequence ID" value="NZ_JANKHH010000004.1"/>
</dbReference>
<dbReference type="Pfam" id="PF05569">
    <property type="entry name" value="Peptidase_M56"/>
    <property type="match status" value="1"/>
</dbReference>
<dbReference type="InterPro" id="IPR052173">
    <property type="entry name" value="Beta-lactam_resp_regulator"/>
</dbReference>
<dbReference type="Proteomes" id="UP001206067">
    <property type="component" value="Unassembled WGS sequence"/>
</dbReference>
<protein>
    <recommendedName>
        <fullName evidence="3">Peptidase M56 domain-containing protein</fullName>
    </recommendedName>
</protein>
<dbReference type="PANTHER" id="PTHR34978:SF3">
    <property type="entry name" value="SLR0241 PROTEIN"/>
    <property type="match status" value="1"/>
</dbReference>
<dbReference type="InterPro" id="IPR008756">
    <property type="entry name" value="Peptidase_M56"/>
</dbReference>
<proteinExistence type="predicted"/>
<comment type="caution">
    <text evidence="4">The sequence shown here is derived from an EMBL/GenBank/DDBJ whole genome shotgun (WGS) entry which is preliminary data.</text>
</comment>
<feature type="transmembrane region" description="Helical" evidence="2">
    <location>
        <begin position="102"/>
        <end position="119"/>
    </location>
</feature>
<gene>
    <name evidence="4" type="ORF">NSO95_06735</name>
</gene>
<evidence type="ECO:0000313" key="5">
    <source>
        <dbReference type="Proteomes" id="UP001206067"/>
    </source>
</evidence>
<feature type="coiled-coil region" evidence="1">
    <location>
        <begin position="412"/>
        <end position="439"/>
    </location>
</feature>
<organism evidence="4 5">
    <name type="scientific">Parerythrobacter lacustris</name>
    <dbReference type="NCBI Taxonomy" id="2969984"/>
    <lineage>
        <taxon>Bacteria</taxon>
        <taxon>Pseudomonadati</taxon>
        <taxon>Pseudomonadota</taxon>
        <taxon>Alphaproteobacteria</taxon>
        <taxon>Sphingomonadales</taxon>
        <taxon>Erythrobacteraceae</taxon>
        <taxon>Parerythrobacter</taxon>
    </lineage>
</organism>
<evidence type="ECO:0000313" key="4">
    <source>
        <dbReference type="EMBL" id="MCR2833636.1"/>
    </source>
</evidence>
<feature type="transmembrane region" description="Helical" evidence="2">
    <location>
        <begin position="12"/>
        <end position="30"/>
    </location>
</feature>